<proteinExistence type="inferred from homology"/>
<dbReference type="SUPFAM" id="SSF52467">
    <property type="entry name" value="DHS-like NAD/FAD-binding domain"/>
    <property type="match status" value="1"/>
</dbReference>
<feature type="domain" description="4Fe-4S ferredoxin-type" evidence="5">
    <location>
        <begin position="53"/>
        <end position="81"/>
    </location>
</feature>
<dbReference type="Gene3D" id="3.30.70.20">
    <property type="match status" value="1"/>
</dbReference>
<dbReference type="SMART" id="SM00893">
    <property type="entry name" value="ETF"/>
    <property type="match status" value="1"/>
</dbReference>
<keyword evidence="4" id="KW-0411">Iron-sulfur</keyword>
<keyword evidence="2" id="KW-0479">Metal-binding</keyword>
<organism evidence="6 7">
    <name type="scientific">Paenibacillus elgii</name>
    <dbReference type="NCBI Taxonomy" id="189691"/>
    <lineage>
        <taxon>Bacteria</taxon>
        <taxon>Bacillati</taxon>
        <taxon>Bacillota</taxon>
        <taxon>Bacilli</taxon>
        <taxon>Bacillales</taxon>
        <taxon>Paenibacillaceae</taxon>
        <taxon>Paenibacillus</taxon>
    </lineage>
</organism>
<dbReference type="PANTHER" id="PTHR43153">
    <property type="entry name" value="ELECTRON TRANSFER FLAVOPROTEIN ALPHA"/>
    <property type="match status" value="1"/>
</dbReference>
<dbReference type="SUPFAM" id="SSF52402">
    <property type="entry name" value="Adenine nucleotide alpha hydrolases-like"/>
    <property type="match status" value="1"/>
</dbReference>
<accession>A0A2T6FXI9</accession>
<dbReference type="InterPro" id="IPR014729">
    <property type="entry name" value="Rossmann-like_a/b/a_fold"/>
</dbReference>
<dbReference type="AlphaFoldDB" id="A0A2T6FXI9"/>
<protein>
    <submittedName>
        <fullName evidence="6">Electron transfer flavoprotein subunit alpha</fullName>
    </submittedName>
</protein>
<dbReference type="InterPro" id="IPR033947">
    <property type="entry name" value="ETF_alpha_N"/>
</dbReference>
<dbReference type="EMBL" id="PYHP01000069">
    <property type="protein sequence ID" value="PUA36599.1"/>
    <property type="molecule type" value="Genomic_DNA"/>
</dbReference>
<dbReference type="CDD" id="cd01715">
    <property type="entry name" value="ETF_alpha"/>
    <property type="match status" value="1"/>
</dbReference>
<dbReference type="InterPro" id="IPR014731">
    <property type="entry name" value="ETF_asu_C"/>
</dbReference>
<dbReference type="SUPFAM" id="SSF54862">
    <property type="entry name" value="4Fe-4S ferredoxins"/>
    <property type="match status" value="1"/>
</dbReference>
<evidence type="ECO:0000256" key="4">
    <source>
        <dbReference type="ARBA" id="ARBA00023014"/>
    </source>
</evidence>
<dbReference type="InterPro" id="IPR014730">
    <property type="entry name" value="ETF_a/b_N"/>
</dbReference>
<comment type="similarity">
    <text evidence="1">Belongs to the ETF alpha-subunit/FixB family.</text>
</comment>
<dbReference type="Pfam" id="PF00766">
    <property type="entry name" value="ETF_alpha"/>
    <property type="match status" value="1"/>
</dbReference>
<dbReference type="Pfam" id="PF01012">
    <property type="entry name" value="ETF"/>
    <property type="match status" value="1"/>
</dbReference>
<dbReference type="GO" id="GO:0051536">
    <property type="term" value="F:iron-sulfur cluster binding"/>
    <property type="evidence" value="ECO:0007669"/>
    <property type="project" value="UniProtKB-KW"/>
</dbReference>
<feature type="domain" description="4Fe-4S ferredoxin-type" evidence="5">
    <location>
        <begin position="23"/>
        <end position="52"/>
    </location>
</feature>
<evidence type="ECO:0000259" key="5">
    <source>
        <dbReference type="PROSITE" id="PS51379"/>
    </source>
</evidence>
<gene>
    <name evidence="6" type="ORF">C8Z91_24780</name>
</gene>
<dbReference type="InterPro" id="IPR017896">
    <property type="entry name" value="4Fe4S_Fe-S-bd"/>
</dbReference>
<evidence type="ECO:0000256" key="1">
    <source>
        <dbReference type="ARBA" id="ARBA00005817"/>
    </source>
</evidence>
<sequence>MRSPHFVQNRGLRRQRNRSFHMSQIRILPSNCIGCGTCVQLCPFEALSLAEGQAHVDNDRCVVCGSCVPVCPADAIVDDSLPDDFMPGDSMVDWSIPDEPDAKRIVKSNEASSFSGICVYAEHTDGALVPSVAEVIGAARQLTEGTGLPISAVLLGSEIGHLTGELLELGVDEVWLVDSPNLQPYAEDAEARCMSELLAELKPAIVLGSGTRRGRSIFPRVAARMNTGLCADCISLSLDQDTGNLVVTRPAYGGSIVAKIVIPHQRPQMATIKEHVFRPASKVSAPSGTVRDMSSQIRVSKTVLEILEVVKGRADPANLLQADTIVAVGRGIKKAENLPLIYEFAGAIGASVGATRAAVDLGWLHPSHQIGQTGSIVKPRVYFACGISGALQHTVGMEEAETIVAINSDPNAPIFDLATYGIVGDLLEVIPAFMETLKAEKQQMV</sequence>
<dbReference type="InterPro" id="IPR017900">
    <property type="entry name" value="4Fe4S_Fe_S_CS"/>
</dbReference>
<name>A0A2T6FXI9_9BACL</name>
<evidence type="ECO:0000256" key="2">
    <source>
        <dbReference type="ARBA" id="ARBA00022723"/>
    </source>
</evidence>
<evidence type="ECO:0000256" key="3">
    <source>
        <dbReference type="ARBA" id="ARBA00023004"/>
    </source>
</evidence>
<dbReference type="InterPro" id="IPR029035">
    <property type="entry name" value="DHS-like_NAD/FAD-binding_dom"/>
</dbReference>
<dbReference type="InterPro" id="IPR001308">
    <property type="entry name" value="ETF_a/FixB"/>
</dbReference>
<evidence type="ECO:0000313" key="6">
    <source>
        <dbReference type="EMBL" id="PUA36599.1"/>
    </source>
</evidence>
<keyword evidence="3" id="KW-0408">Iron</keyword>
<dbReference type="PROSITE" id="PS51379">
    <property type="entry name" value="4FE4S_FER_2"/>
    <property type="match status" value="2"/>
</dbReference>
<dbReference type="GO" id="GO:0046872">
    <property type="term" value="F:metal ion binding"/>
    <property type="evidence" value="ECO:0007669"/>
    <property type="project" value="UniProtKB-KW"/>
</dbReference>
<dbReference type="Proteomes" id="UP000244184">
    <property type="component" value="Unassembled WGS sequence"/>
</dbReference>
<comment type="caution">
    <text evidence="6">The sequence shown here is derived from an EMBL/GenBank/DDBJ whole genome shotgun (WGS) entry which is preliminary data.</text>
</comment>
<evidence type="ECO:0000313" key="7">
    <source>
        <dbReference type="Proteomes" id="UP000244184"/>
    </source>
</evidence>
<dbReference type="Gene3D" id="3.40.50.620">
    <property type="entry name" value="HUPs"/>
    <property type="match status" value="1"/>
</dbReference>
<dbReference type="PROSITE" id="PS00198">
    <property type="entry name" value="4FE4S_FER_1"/>
    <property type="match status" value="1"/>
</dbReference>
<dbReference type="GO" id="GO:0050660">
    <property type="term" value="F:flavin adenine dinucleotide binding"/>
    <property type="evidence" value="ECO:0007669"/>
    <property type="project" value="InterPro"/>
</dbReference>
<dbReference type="Pfam" id="PF14697">
    <property type="entry name" value="Fer4_21"/>
    <property type="match status" value="1"/>
</dbReference>
<dbReference type="GO" id="GO:0033539">
    <property type="term" value="P:fatty acid beta-oxidation using acyl-CoA dehydrogenase"/>
    <property type="evidence" value="ECO:0007669"/>
    <property type="project" value="TreeGrafter"/>
</dbReference>
<dbReference type="PANTHER" id="PTHR43153:SF1">
    <property type="entry name" value="ELECTRON TRANSFER FLAVOPROTEIN SUBUNIT ALPHA, MITOCHONDRIAL"/>
    <property type="match status" value="1"/>
</dbReference>
<dbReference type="GO" id="GO:0009055">
    <property type="term" value="F:electron transfer activity"/>
    <property type="evidence" value="ECO:0007669"/>
    <property type="project" value="InterPro"/>
</dbReference>
<dbReference type="Gene3D" id="3.40.50.1220">
    <property type="entry name" value="TPP-binding domain"/>
    <property type="match status" value="1"/>
</dbReference>
<reference evidence="6 7" key="1">
    <citation type="submission" date="2018-03" db="EMBL/GenBank/DDBJ databases">
        <title>Genome sequence of Paenibacillus elgii strain AC13 an antimicrobial compound producing bacteria.</title>
        <authorList>
            <person name="Kurokawa A.S."/>
            <person name="Araujo J.F."/>
            <person name="Costa R.A."/>
            <person name="Ortega D.B."/>
            <person name="Pires A.S."/>
            <person name="Pappas G.J.Jr."/>
            <person name="Franco O.L."/>
            <person name="Barreto C."/>
            <person name="Magalhaes B.S."/>
            <person name="Kruger R.H."/>
        </authorList>
    </citation>
    <scope>NUCLEOTIDE SEQUENCE [LARGE SCALE GENOMIC DNA]</scope>
    <source>
        <strain evidence="6 7">AC13</strain>
    </source>
</reference>